<accession>M9R097</accession>
<evidence type="ECO:0000313" key="2">
    <source>
        <dbReference type="Proteomes" id="UP000005307"/>
    </source>
</evidence>
<keyword evidence="2" id="KW-1185">Reference proteome</keyword>
<protein>
    <submittedName>
        <fullName evidence="1">Putative DUF1636 family protein</fullName>
    </submittedName>
</protein>
<dbReference type="KEGG" id="oat:OAN307_c02650"/>
<organism evidence="1 2">
    <name type="scientific">Octadecabacter antarcticus 307</name>
    <dbReference type="NCBI Taxonomy" id="391626"/>
    <lineage>
        <taxon>Bacteria</taxon>
        <taxon>Pseudomonadati</taxon>
        <taxon>Pseudomonadota</taxon>
        <taxon>Alphaproteobacteria</taxon>
        <taxon>Rhodobacterales</taxon>
        <taxon>Roseobacteraceae</taxon>
        <taxon>Octadecabacter</taxon>
    </lineage>
</organism>
<gene>
    <name evidence="1" type="ORF">OAN307_c02650</name>
</gene>
<dbReference type="EMBL" id="CP003740">
    <property type="protein sequence ID" value="AGI66024.1"/>
    <property type="molecule type" value="Genomic_DNA"/>
</dbReference>
<dbReference type="RefSeq" id="WP_015498082.1">
    <property type="nucleotide sequence ID" value="NC_020911.1"/>
</dbReference>
<dbReference type="STRING" id="391626.OAN307_c02650"/>
<reference evidence="1 2" key="1">
    <citation type="journal article" date="2013" name="PLoS ONE">
        <title>Poles Apart: Arctic and Antarctic Octadecabacter strains Share High Genome Plasticity and a New Type of Xanthorhodopsin.</title>
        <authorList>
            <person name="Vollmers J."/>
            <person name="Voget S."/>
            <person name="Dietrich S."/>
            <person name="Gollnow K."/>
            <person name="Smits M."/>
            <person name="Meyer K."/>
            <person name="Brinkhoff T."/>
            <person name="Simon M."/>
            <person name="Daniel R."/>
        </authorList>
    </citation>
    <scope>NUCLEOTIDE SEQUENCE [LARGE SCALE GENOMIC DNA]</scope>
    <source>
        <strain evidence="1 2">307</strain>
    </source>
</reference>
<dbReference type="Pfam" id="PF07845">
    <property type="entry name" value="DUF1636"/>
    <property type="match status" value="1"/>
</dbReference>
<dbReference type="OrthoDB" id="8364077at2"/>
<evidence type="ECO:0000313" key="1">
    <source>
        <dbReference type="EMBL" id="AGI66024.1"/>
    </source>
</evidence>
<dbReference type="InterPro" id="IPR012863">
    <property type="entry name" value="DUF1636"/>
</dbReference>
<sequence>MADTFTEKGDRFIVCTGCSGGADLAKALIGRVAVETTDCMNVCDKPISLAVRATGKAAYLFTGVDPDAPEDIEAFAKLYAASPDGQIMDARPAGNLRFCLVGRIPA</sequence>
<dbReference type="Proteomes" id="UP000005307">
    <property type="component" value="Chromosome"/>
</dbReference>
<dbReference type="HOGENOM" id="CLU_125446_1_0_5"/>
<proteinExistence type="predicted"/>
<dbReference type="AlphaFoldDB" id="M9R097"/>
<name>M9R097_9RHOB</name>
<dbReference type="eggNOG" id="COG5469">
    <property type="taxonomic scope" value="Bacteria"/>
</dbReference>